<reference evidence="1" key="1">
    <citation type="journal article" date="2020" name="Stud. Mycol.">
        <title>101 Dothideomycetes genomes: a test case for predicting lifestyles and emergence of pathogens.</title>
        <authorList>
            <person name="Haridas S."/>
            <person name="Albert R."/>
            <person name="Binder M."/>
            <person name="Bloem J."/>
            <person name="Labutti K."/>
            <person name="Salamov A."/>
            <person name="Andreopoulos B."/>
            <person name="Baker S."/>
            <person name="Barry K."/>
            <person name="Bills G."/>
            <person name="Bluhm B."/>
            <person name="Cannon C."/>
            <person name="Castanera R."/>
            <person name="Culley D."/>
            <person name="Daum C."/>
            <person name="Ezra D."/>
            <person name="Gonzalez J."/>
            <person name="Henrissat B."/>
            <person name="Kuo A."/>
            <person name="Liang C."/>
            <person name="Lipzen A."/>
            <person name="Lutzoni F."/>
            <person name="Magnuson J."/>
            <person name="Mondo S."/>
            <person name="Nolan M."/>
            <person name="Ohm R."/>
            <person name="Pangilinan J."/>
            <person name="Park H.-J."/>
            <person name="Ramirez L."/>
            <person name="Alfaro M."/>
            <person name="Sun H."/>
            <person name="Tritt A."/>
            <person name="Yoshinaga Y."/>
            <person name="Zwiers L.-H."/>
            <person name="Turgeon B."/>
            <person name="Goodwin S."/>
            <person name="Spatafora J."/>
            <person name="Crous P."/>
            <person name="Grigoriev I."/>
        </authorList>
    </citation>
    <scope>NUCLEOTIDE SEQUENCE</scope>
    <source>
        <strain evidence="1">CBS 122681</strain>
    </source>
</reference>
<evidence type="ECO:0000313" key="2">
    <source>
        <dbReference type="Proteomes" id="UP000799324"/>
    </source>
</evidence>
<dbReference type="AlphaFoldDB" id="A0A6A6T7G5"/>
<dbReference type="EMBL" id="MU004344">
    <property type="protein sequence ID" value="KAF2655796.1"/>
    <property type="molecule type" value="Genomic_DNA"/>
</dbReference>
<dbReference type="Proteomes" id="UP000799324">
    <property type="component" value="Unassembled WGS sequence"/>
</dbReference>
<name>A0A6A6T7G5_9PLEO</name>
<protein>
    <submittedName>
        <fullName evidence="1">Uncharacterized protein</fullName>
    </submittedName>
</protein>
<dbReference type="OrthoDB" id="3922703at2759"/>
<sequence>MRAPSLFPYSCLLSPSSIMKSVTRFVSLVASIATAPLVFAGPDSVQAPQAVVDPPPPPVVEQWIIPSMTLHFMTQFTGVVGVDQWPNGTGFDSEIAFDVVLPSGNVSCSTTWKPDRDHLQTGNLPPEYTTFPCVFTDGEDRQNDNVTFGLSRWYGLGERRAELSFLVKVWCDRLVEGNIPETFQAEAPITANQDNSEPTSYLTCMYWQPWEGMKCEMHGIMSNHEDVQLNVTKVDHTVWA</sequence>
<accession>A0A6A6T7G5</accession>
<organism evidence="1 2">
    <name type="scientific">Lophiostoma macrostomum CBS 122681</name>
    <dbReference type="NCBI Taxonomy" id="1314788"/>
    <lineage>
        <taxon>Eukaryota</taxon>
        <taxon>Fungi</taxon>
        <taxon>Dikarya</taxon>
        <taxon>Ascomycota</taxon>
        <taxon>Pezizomycotina</taxon>
        <taxon>Dothideomycetes</taxon>
        <taxon>Pleosporomycetidae</taxon>
        <taxon>Pleosporales</taxon>
        <taxon>Lophiostomataceae</taxon>
        <taxon>Lophiostoma</taxon>
    </lineage>
</organism>
<gene>
    <name evidence="1" type="ORF">K491DRAFT_692587</name>
</gene>
<proteinExistence type="predicted"/>
<keyword evidence="2" id="KW-1185">Reference proteome</keyword>
<evidence type="ECO:0000313" key="1">
    <source>
        <dbReference type="EMBL" id="KAF2655796.1"/>
    </source>
</evidence>